<comment type="caution">
    <text evidence="2">The sequence shown here is derived from an EMBL/GenBank/DDBJ whole genome shotgun (WGS) entry which is preliminary data.</text>
</comment>
<dbReference type="InterPro" id="IPR023213">
    <property type="entry name" value="CAT-like_dom_sf"/>
</dbReference>
<dbReference type="GO" id="GO:0005829">
    <property type="term" value="C:cytosol"/>
    <property type="evidence" value="ECO:0007669"/>
    <property type="project" value="TreeGrafter"/>
</dbReference>
<dbReference type="GO" id="GO:0031177">
    <property type="term" value="F:phosphopantetheine binding"/>
    <property type="evidence" value="ECO:0007669"/>
    <property type="project" value="TreeGrafter"/>
</dbReference>
<dbReference type="InterPro" id="IPR001242">
    <property type="entry name" value="Condensation_dom"/>
</dbReference>
<keyword evidence="3" id="KW-1185">Reference proteome</keyword>
<organism evidence="2 3">
    <name type="scientific">Daphnia magna</name>
    <dbReference type="NCBI Taxonomy" id="35525"/>
    <lineage>
        <taxon>Eukaryota</taxon>
        <taxon>Metazoa</taxon>
        <taxon>Ecdysozoa</taxon>
        <taxon>Arthropoda</taxon>
        <taxon>Crustacea</taxon>
        <taxon>Branchiopoda</taxon>
        <taxon>Diplostraca</taxon>
        <taxon>Cladocera</taxon>
        <taxon>Anomopoda</taxon>
        <taxon>Daphniidae</taxon>
        <taxon>Daphnia</taxon>
    </lineage>
</organism>
<dbReference type="AlphaFoldDB" id="A0A164I0X6"/>
<evidence type="ECO:0000313" key="3">
    <source>
        <dbReference type="Proteomes" id="UP000076858"/>
    </source>
</evidence>
<sequence>EQAEVAGLIGFFVNTLVLRSRVDAQASVQDLVRQSRETCLGAYAHQQVPFEKLVEVLQVERSLSHHPLFQVMLVLQNNETAELSLPGLQLTALEDEWRSAKFDLTLNVAETDQELLLSWEYSTELFSAA</sequence>
<dbReference type="STRING" id="35525.A0A164I0X6"/>
<dbReference type="PANTHER" id="PTHR45527:SF14">
    <property type="entry name" value="PLIPASTATIN SYNTHASE SUBUNIT B"/>
    <property type="match status" value="1"/>
</dbReference>
<name>A0A164I0X6_9CRUS</name>
<dbReference type="Proteomes" id="UP000076858">
    <property type="component" value="Unassembled WGS sequence"/>
</dbReference>
<dbReference type="Gene3D" id="3.30.559.30">
    <property type="entry name" value="Nonribosomal peptide synthetase, condensation domain"/>
    <property type="match status" value="1"/>
</dbReference>
<evidence type="ECO:0000313" key="2">
    <source>
        <dbReference type="EMBL" id="KZS00760.1"/>
    </source>
</evidence>
<evidence type="ECO:0000259" key="1">
    <source>
        <dbReference type="Pfam" id="PF00668"/>
    </source>
</evidence>
<dbReference type="Gene3D" id="3.30.559.10">
    <property type="entry name" value="Chloramphenicol acetyltransferase-like domain"/>
    <property type="match status" value="1"/>
</dbReference>
<dbReference type="PANTHER" id="PTHR45527">
    <property type="entry name" value="NONRIBOSOMAL PEPTIDE SYNTHETASE"/>
    <property type="match status" value="1"/>
</dbReference>
<feature type="non-terminal residue" evidence="2">
    <location>
        <position position="1"/>
    </location>
</feature>
<proteinExistence type="predicted"/>
<dbReference type="GO" id="GO:0044550">
    <property type="term" value="P:secondary metabolite biosynthetic process"/>
    <property type="evidence" value="ECO:0007669"/>
    <property type="project" value="TreeGrafter"/>
</dbReference>
<feature type="non-terminal residue" evidence="2">
    <location>
        <position position="129"/>
    </location>
</feature>
<dbReference type="GO" id="GO:0043041">
    <property type="term" value="P:amino acid activation for nonribosomal peptide biosynthetic process"/>
    <property type="evidence" value="ECO:0007669"/>
    <property type="project" value="TreeGrafter"/>
</dbReference>
<dbReference type="EMBL" id="LRGB01008636">
    <property type="protein sequence ID" value="KZS00760.1"/>
    <property type="molecule type" value="Genomic_DNA"/>
</dbReference>
<accession>A0A164I0X6</accession>
<dbReference type="Pfam" id="PF00668">
    <property type="entry name" value="Condensation"/>
    <property type="match status" value="1"/>
</dbReference>
<dbReference type="GO" id="GO:0003824">
    <property type="term" value="F:catalytic activity"/>
    <property type="evidence" value="ECO:0007669"/>
    <property type="project" value="InterPro"/>
</dbReference>
<feature type="domain" description="Condensation" evidence="1">
    <location>
        <begin position="3"/>
        <end position="128"/>
    </location>
</feature>
<gene>
    <name evidence="2" type="ORF">APZ42_002817</name>
</gene>
<protein>
    <submittedName>
        <fullName evidence="2">Ss-alanyl conjugating enzyme-like protein</fullName>
    </submittedName>
</protein>
<reference evidence="2 3" key="1">
    <citation type="submission" date="2016-03" db="EMBL/GenBank/DDBJ databases">
        <title>EvidentialGene: Evidence-directed Construction of Genes on Genomes.</title>
        <authorList>
            <person name="Gilbert D.G."/>
            <person name="Choi J.-H."/>
            <person name="Mockaitis K."/>
            <person name="Colbourne J."/>
            <person name="Pfrender M."/>
        </authorList>
    </citation>
    <scope>NUCLEOTIDE SEQUENCE [LARGE SCALE GENOMIC DNA]</scope>
    <source>
        <strain evidence="2 3">Xinb3</strain>
        <tissue evidence="2">Complete organism</tissue>
    </source>
</reference>
<dbReference type="SUPFAM" id="SSF52777">
    <property type="entry name" value="CoA-dependent acyltransferases"/>
    <property type="match status" value="1"/>
</dbReference>